<dbReference type="OrthoDB" id="635071at2759"/>
<evidence type="ECO:0000313" key="4">
    <source>
        <dbReference type="Proteomes" id="UP000604825"/>
    </source>
</evidence>
<protein>
    <recommendedName>
        <fullName evidence="5">Transmembrane protein</fullName>
    </recommendedName>
</protein>
<evidence type="ECO:0000256" key="2">
    <source>
        <dbReference type="SAM" id="SignalP"/>
    </source>
</evidence>
<keyword evidence="4" id="KW-1185">Reference proteome</keyword>
<dbReference type="EMBL" id="CAJGYO010000019">
    <property type="protein sequence ID" value="CAD6338363.1"/>
    <property type="molecule type" value="Genomic_DNA"/>
</dbReference>
<evidence type="ECO:0000256" key="1">
    <source>
        <dbReference type="SAM" id="MobiDB-lite"/>
    </source>
</evidence>
<feature type="chain" id="PRO_5032631180" description="Transmembrane protein" evidence="2">
    <location>
        <begin position="30"/>
        <end position="77"/>
    </location>
</feature>
<feature type="region of interest" description="Disordered" evidence="1">
    <location>
        <begin position="54"/>
        <end position="77"/>
    </location>
</feature>
<dbReference type="Proteomes" id="UP000604825">
    <property type="component" value="Unassembled WGS sequence"/>
</dbReference>
<sequence>MAISSKIIVVFMLLLSAIFLVQLSVPAHARKLEVMRAPISSVHPPCTPRSVLQVTATQTESTTPGHSPSIGHNSPPN</sequence>
<accession>A0A811SAM1</accession>
<organism evidence="3 4">
    <name type="scientific">Miscanthus lutarioriparius</name>
    <dbReference type="NCBI Taxonomy" id="422564"/>
    <lineage>
        <taxon>Eukaryota</taxon>
        <taxon>Viridiplantae</taxon>
        <taxon>Streptophyta</taxon>
        <taxon>Embryophyta</taxon>
        <taxon>Tracheophyta</taxon>
        <taxon>Spermatophyta</taxon>
        <taxon>Magnoliopsida</taxon>
        <taxon>Liliopsida</taxon>
        <taxon>Poales</taxon>
        <taxon>Poaceae</taxon>
        <taxon>PACMAD clade</taxon>
        <taxon>Panicoideae</taxon>
        <taxon>Andropogonodae</taxon>
        <taxon>Andropogoneae</taxon>
        <taxon>Saccharinae</taxon>
        <taxon>Miscanthus</taxon>
    </lineage>
</organism>
<proteinExistence type="predicted"/>
<dbReference type="AlphaFoldDB" id="A0A811SAM1"/>
<comment type="caution">
    <text evidence="3">The sequence shown here is derived from an EMBL/GenBank/DDBJ whole genome shotgun (WGS) entry which is preliminary data.</text>
</comment>
<keyword evidence="2" id="KW-0732">Signal</keyword>
<evidence type="ECO:0000313" key="3">
    <source>
        <dbReference type="EMBL" id="CAD6338363.1"/>
    </source>
</evidence>
<evidence type="ECO:0008006" key="5">
    <source>
        <dbReference type="Google" id="ProtNLM"/>
    </source>
</evidence>
<name>A0A811SAM1_9POAL</name>
<feature type="signal peptide" evidence="2">
    <location>
        <begin position="1"/>
        <end position="29"/>
    </location>
</feature>
<reference evidence="3" key="1">
    <citation type="submission" date="2020-10" db="EMBL/GenBank/DDBJ databases">
        <authorList>
            <person name="Han B."/>
            <person name="Lu T."/>
            <person name="Zhao Q."/>
            <person name="Huang X."/>
            <person name="Zhao Y."/>
        </authorList>
    </citation>
    <scope>NUCLEOTIDE SEQUENCE</scope>
</reference>
<gene>
    <name evidence="3" type="ORF">NCGR_LOCUS62461</name>
</gene>